<dbReference type="PANTHER" id="PTHR45672">
    <property type="entry name" value="PROTEIN DISULFIDE-ISOMERASE C17H9.14C-RELATED"/>
    <property type="match status" value="1"/>
</dbReference>
<dbReference type="SUPFAM" id="SSF47933">
    <property type="entry name" value="ERP29 C domain-like"/>
    <property type="match status" value="1"/>
</dbReference>
<keyword evidence="8" id="KW-0676">Redox-active center</keyword>
<feature type="domain" description="Thioredoxin" evidence="11">
    <location>
        <begin position="1"/>
        <end position="129"/>
    </location>
</feature>
<evidence type="ECO:0000256" key="3">
    <source>
        <dbReference type="ARBA" id="ARBA00012723"/>
    </source>
</evidence>
<keyword evidence="4 10" id="KW-0732">Signal</keyword>
<dbReference type="PROSITE" id="PS00194">
    <property type="entry name" value="THIOREDOXIN_1"/>
    <property type="match status" value="2"/>
</dbReference>
<dbReference type="SUPFAM" id="SSF52833">
    <property type="entry name" value="Thioredoxin-like"/>
    <property type="match status" value="2"/>
</dbReference>
<comment type="catalytic activity">
    <reaction evidence="1">
        <text>Catalyzes the rearrangement of -S-S- bonds in proteins.</text>
        <dbReference type="EC" id="5.3.4.1"/>
    </reaction>
</comment>
<evidence type="ECO:0000313" key="12">
    <source>
        <dbReference type="EMBL" id="KAF2009087.1"/>
    </source>
</evidence>
<evidence type="ECO:0000256" key="5">
    <source>
        <dbReference type="ARBA" id="ARBA00022737"/>
    </source>
</evidence>
<dbReference type="InterPro" id="IPR051063">
    <property type="entry name" value="PDI"/>
</dbReference>
<dbReference type="PRINTS" id="PR00421">
    <property type="entry name" value="THIOREDOXIN"/>
</dbReference>
<evidence type="ECO:0000259" key="11">
    <source>
        <dbReference type="PROSITE" id="PS51352"/>
    </source>
</evidence>
<dbReference type="AlphaFoldDB" id="A0A6A5X8F3"/>
<dbReference type="InterPro" id="IPR036356">
    <property type="entry name" value="ERp29_C_sf"/>
</dbReference>
<dbReference type="EC" id="5.3.4.1" evidence="3"/>
<dbReference type="NCBIfam" id="TIGR01126">
    <property type="entry name" value="pdi_dom"/>
    <property type="match status" value="2"/>
</dbReference>
<dbReference type="InterPro" id="IPR013766">
    <property type="entry name" value="Thioredoxin_domain"/>
</dbReference>
<dbReference type="PROSITE" id="PS51352">
    <property type="entry name" value="THIOREDOXIN_2"/>
    <property type="match status" value="2"/>
</dbReference>
<evidence type="ECO:0000256" key="7">
    <source>
        <dbReference type="ARBA" id="ARBA00023235"/>
    </source>
</evidence>
<dbReference type="FunFam" id="3.40.30.10:FF:000032">
    <property type="entry name" value="Protein disulfide-isomerase A6 homolog"/>
    <property type="match status" value="1"/>
</dbReference>
<reference evidence="12" key="1">
    <citation type="journal article" date="2020" name="Stud. Mycol.">
        <title>101 Dothideomycetes genomes: a test case for predicting lifestyles and emergence of pathogens.</title>
        <authorList>
            <person name="Haridas S."/>
            <person name="Albert R."/>
            <person name="Binder M."/>
            <person name="Bloem J."/>
            <person name="Labutti K."/>
            <person name="Salamov A."/>
            <person name="Andreopoulos B."/>
            <person name="Baker S."/>
            <person name="Barry K."/>
            <person name="Bills G."/>
            <person name="Bluhm B."/>
            <person name="Cannon C."/>
            <person name="Castanera R."/>
            <person name="Culley D."/>
            <person name="Daum C."/>
            <person name="Ezra D."/>
            <person name="Gonzalez J."/>
            <person name="Henrissat B."/>
            <person name="Kuo A."/>
            <person name="Liang C."/>
            <person name="Lipzen A."/>
            <person name="Lutzoni F."/>
            <person name="Magnuson J."/>
            <person name="Mondo S."/>
            <person name="Nolan M."/>
            <person name="Ohm R."/>
            <person name="Pangilinan J."/>
            <person name="Park H.-J."/>
            <person name="Ramirez L."/>
            <person name="Alfaro M."/>
            <person name="Sun H."/>
            <person name="Tritt A."/>
            <person name="Yoshinaga Y."/>
            <person name="Zwiers L.-H."/>
            <person name="Turgeon B."/>
            <person name="Goodwin S."/>
            <person name="Spatafora J."/>
            <person name="Crous P."/>
            <person name="Grigoriev I."/>
        </authorList>
    </citation>
    <scope>NUCLEOTIDE SEQUENCE</scope>
    <source>
        <strain evidence="12">CBS 175.79</strain>
    </source>
</reference>
<feature type="signal peptide" evidence="10">
    <location>
        <begin position="1"/>
        <end position="18"/>
    </location>
</feature>
<dbReference type="Pfam" id="PF00085">
    <property type="entry name" value="Thioredoxin"/>
    <property type="match status" value="2"/>
</dbReference>
<organism evidence="12 13">
    <name type="scientific">Aaosphaeria arxii CBS 175.79</name>
    <dbReference type="NCBI Taxonomy" id="1450172"/>
    <lineage>
        <taxon>Eukaryota</taxon>
        <taxon>Fungi</taxon>
        <taxon>Dikarya</taxon>
        <taxon>Ascomycota</taxon>
        <taxon>Pezizomycotina</taxon>
        <taxon>Dothideomycetes</taxon>
        <taxon>Pleosporomycetidae</taxon>
        <taxon>Pleosporales</taxon>
        <taxon>Pleosporales incertae sedis</taxon>
        <taxon>Aaosphaeria</taxon>
    </lineage>
</organism>
<dbReference type="GO" id="GO:0005783">
    <property type="term" value="C:endoplasmic reticulum"/>
    <property type="evidence" value="ECO:0007669"/>
    <property type="project" value="InterPro"/>
</dbReference>
<name>A0A6A5X8F3_9PLEO</name>
<dbReference type="InterPro" id="IPR011679">
    <property type="entry name" value="ERp29_C"/>
</dbReference>
<dbReference type="InterPro" id="IPR036249">
    <property type="entry name" value="Thioredoxin-like_sf"/>
</dbReference>
<comment type="similarity">
    <text evidence="2 9">Belongs to the protein disulfide isomerase family.</text>
</comment>
<evidence type="ECO:0000256" key="9">
    <source>
        <dbReference type="RuleBase" id="RU004208"/>
    </source>
</evidence>
<keyword evidence="5" id="KW-0677">Repeat</keyword>
<accession>A0A6A5X8F3</accession>
<dbReference type="GeneID" id="54292179"/>
<proteinExistence type="inferred from homology"/>
<dbReference type="CDD" id="cd00238">
    <property type="entry name" value="ERp29c"/>
    <property type="match status" value="1"/>
</dbReference>
<dbReference type="Gene3D" id="3.40.30.10">
    <property type="entry name" value="Glutaredoxin"/>
    <property type="match status" value="2"/>
</dbReference>
<evidence type="ECO:0000256" key="1">
    <source>
        <dbReference type="ARBA" id="ARBA00001182"/>
    </source>
</evidence>
<keyword evidence="13" id="KW-1185">Reference proteome</keyword>
<evidence type="ECO:0000256" key="6">
    <source>
        <dbReference type="ARBA" id="ARBA00023157"/>
    </source>
</evidence>
<evidence type="ECO:0000313" key="13">
    <source>
        <dbReference type="Proteomes" id="UP000799778"/>
    </source>
</evidence>
<dbReference type="InterPro" id="IPR017937">
    <property type="entry name" value="Thioredoxin_CS"/>
</dbReference>
<dbReference type="Gene3D" id="1.20.1150.12">
    <property type="entry name" value="Endoplasmic reticulum resident protein 29, C-terminal domain"/>
    <property type="match status" value="1"/>
</dbReference>
<gene>
    <name evidence="12" type="ORF">BU24DRAFT_90567</name>
</gene>
<dbReference type="RefSeq" id="XP_033377426.1">
    <property type="nucleotide sequence ID" value="XM_033534782.1"/>
</dbReference>
<dbReference type="Proteomes" id="UP000799778">
    <property type="component" value="Unassembled WGS sequence"/>
</dbReference>
<evidence type="ECO:0000256" key="2">
    <source>
        <dbReference type="ARBA" id="ARBA00006347"/>
    </source>
</evidence>
<dbReference type="PANTHER" id="PTHR45672:SF11">
    <property type="entry name" value="PROTEIN DISULFIDE-ISOMERASE C17H9.14C"/>
    <property type="match status" value="1"/>
</dbReference>
<protein>
    <recommendedName>
        <fullName evidence="3">protein disulfide-isomerase</fullName>
        <ecNumber evidence="3">5.3.4.1</ecNumber>
    </recommendedName>
</protein>
<dbReference type="InterPro" id="IPR005788">
    <property type="entry name" value="PDI_thioredoxin-like_dom"/>
</dbReference>
<feature type="chain" id="PRO_5025372259" description="protein disulfide-isomerase" evidence="10">
    <location>
        <begin position="19"/>
        <end position="359"/>
    </location>
</feature>
<evidence type="ECO:0000256" key="10">
    <source>
        <dbReference type="SAM" id="SignalP"/>
    </source>
</evidence>
<dbReference type="GO" id="GO:0003756">
    <property type="term" value="F:protein disulfide isomerase activity"/>
    <property type="evidence" value="ECO:0007669"/>
    <property type="project" value="UniProtKB-EC"/>
</dbReference>
<dbReference type="CDD" id="cd02998">
    <property type="entry name" value="PDI_a_ERp38"/>
    <property type="match status" value="1"/>
</dbReference>
<keyword evidence="7 12" id="KW-0413">Isomerase</keyword>
<dbReference type="OrthoDB" id="10264505at2759"/>
<dbReference type="Pfam" id="PF07749">
    <property type="entry name" value="ERp29"/>
    <property type="match status" value="1"/>
</dbReference>
<sequence length="359" mass="39295">MRLNLAVSLTALLPSVLAGAVVDLTPKNFDAEVLKSGKPALVEFFAPWCGHCKNLAPVYEELATTFQHAADKVLVAKVDADDHKELGRKFGVQGFPTLKWFDGKSDKPSEYDGGRDLESLQKWITDKTGVRPKTKGKLPSQVAMLDNTSFKEKVGKDQDVLVAFTAPWCGHCKNLAPTWEQLALDFVTEPSVLVAKVDAEAENSKALAEEHGVTSYPTIKYFKKGSTEALPYEGARAEKDFVQFINTNAGTHRTVGGGLDATGGTIEALDTIVTKFQSAYADGIEEAKKAAEGLQDKYAKYYVKVFEKISANKGYAEKELKRLQGLIGKGNLAQEKLDDLASRSNILRKFLGEQEKSEL</sequence>
<keyword evidence="6" id="KW-1015">Disulfide bond</keyword>
<feature type="domain" description="Thioredoxin" evidence="11">
    <location>
        <begin position="132"/>
        <end position="250"/>
    </location>
</feature>
<evidence type="ECO:0000256" key="8">
    <source>
        <dbReference type="ARBA" id="ARBA00023284"/>
    </source>
</evidence>
<dbReference type="EMBL" id="ML978080">
    <property type="protein sequence ID" value="KAF2009087.1"/>
    <property type="molecule type" value="Genomic_DNA"/>
</dbReference>
<evidence type="ECO:0000256" key="4">
    <source>
        <dbReference type="ARBA" id="ARBA00022729"/>
    </source>
</evidence>
<dbReference type="GO" id="GO:0006457">
    <property type="term" value="P:protein folding"/>
    <property type="evidence" value="ECO:0007669"/>
    <property type="project" value="TreeGrafter"/>
</dbReference>